<keyword evidence="4" id="KW-1133">Transmembrane helix</keyword>
<keyword evidence="2 4" id="KW-0472">Membrane</keyword>
<comment type="subcellular location">
    <subcellularLocation>
        <location evidence="1">Membrane</location>
    </subcellularLocation>
</comment>
<dbReference type="EMBL" id="JAATEO010000017">
    <property type="protein sequence ID" value="NJP33583.1"/>
    <property type="molecule type" value="Genomic_DNA"/>
</dbReference>
<sequence>MQTRRDQTLKVIKGAKAGVPGRPARRRLVTRPVPAQAAPIEDVLERLDQEPVENPTQTEDLTVIGDPAEAEDLQPVDDDRGTAVDTASDPVDEAGDEGSTDRSAAAGPRARRRALVGLLVVLLVATLAAAGVYGHRWYTERALDEARQGALAAAKQASVNFVSVSAASVDRDLKRISDGATGDFKEEFTRGQSQVRAAVVENKVESQGSVLRAGLVSGDRSRAVVLVAVDATVKNAKAPDGRAAHYRIQLDLVHDRDSGQWLVSRLQFVG</sequence>
<comment type="caution">
    <text evidence="5">The sequence shown here is derived from an EMBL/GenBank/DDBJ whole genome shotgun (WGS) entry which is preliminary data.</text>
</comment>
<keyword evidence="6" id="KW-1185">Reference proteome</keyword>
<dbReference type="PANTHER" id="PTHR37042">
    <property type="entry name" value="OUTER MEMBRANE PROTEIN RV1973"/>
    <property type="match status" value="1"/>
</dbReference>
<feature type="transmembrane region" description="Helical" evidence="4">
    <location>
        <begin position="114"/>
        <end position="133"/>
    </location>
</feature>
<dbReference type="PANTHER" id="PTHR37042:SF4">
    <property type="entry name" value="OUTER MEMBRANE PROTEIN RV1973"/>
    <property type="match status" value="1"/>
</dbReference>
<protein>
    <recommendedName>
        <fullName evidence="7">Mce-associated membrane protein</fullName>
    </recommendedName>
</protein>
<proteinExistence type="predicted"/>
<dbReference type="Proteomes" id="UP000783871">
    <property type="component" value="Unassembled WGS sequence"/>
</dbReference>
<keyword evidence="4" id="KW-0812">Transmembrane</keyword>
<gene>
    <name evidence="5" type="ORF">HCJ94_16735</name>
</gene>
<evidence type="ECO:0000256" key="1">
    <source>
        <dbReference type="ARBA" id="ARBA00004370"/>
    </source>
</evidence>
<reference evidence="5 6" key="1">
    <citation type="submission" date="2020-03" db="EMBL/GenBank/DDBJ databases">
        <title>WGS of actinomycetes isolated from Thailand.</title>
        <authorList>
            <person name="Thawai C."/>
        </authorList>
    </citation>
    <scope>NUCLEOTIDE SEQUENCE [LARGE SCALE GENOMIC DNA]</scope>
    <source>
        <strain evidence="5 6">HSS6-12</strain>
    </source>
</reference>
<evidence type="ECO:0000256" key="3">
    <source>
        <dbReference type="SAM" id="MobiDB-lite"/>
    </source>
</evidence>
<accession>A0ABX0Z7Y8</accession>
<organism evidence="5 6">
    <name type="scientific">Micromonospora thermarum</name>
    <dbReference type="NCBI Taxonomy" id="2720024"/>
    <lineage>
        <taxon>Bacteria</taxon>
        <taxon>Bacillati</taxon>
        <taxon>Actinomycetota</taxon>
        <taxon>Actinomycetes</taxon>
        <taxon>Micromonosporales</taxon>
        <taxon>Micromonosporaceae</taxon>
        <taxon>Micromonospora</taxon>
    </lineage>
</organism>
<dbReference type="RefSeq" id="WP_168001953.1">
    <property type="nucleotide sequence ID" value="NZ_JAATEO010000017.1"/>
</dbReference>
<evidence type="ECO:0008006" key="7">
    <source>
        <dbReference type="Google" id="ProtNLM"/>
    </source>
</evidence>
<feature type="region of interest" description="Disordered" evidence="3">
    <location>
        <begin position="1"/>
        <end position="107"/>
    </location>
</feature>
<name>A0ABX0Z7Y8_9ACTN</name>
<evidence type="ECO:0000313" key="5">
    <source>
        <dbReference type="EMBL" id="NJP33583.1"/>
    </source>
</evidence>
<evidence type="ECO:0000313" key="6">
    <source>
        <dbReference type="Proteomes" id="UP000783871"/>
    </source>
</evidence>
<evidence type="ECO:0000256" key="2">
    <source>
        <dbReference type="ARBA" id="ARBA00023136"/>
    </source>
</evidence>
<evidence type="ECO:0000256" key="4">
    <source>
        <dbReference type="SAM" id="Phobius"/>
    </source>
</evidence>